<feature type="compositionally biased region" description="Polar residues" evidence="1">
    <location>
        <begin position="102"/>
        <end position="116"/>
    </location>
</feature>
<name>A0A9P1I7N0_9PELO</name>
<proteinExistence type="predicted"/>
<evidence type="ECO:0000256" key="1">
    <source>
        <dbReference type="SAM" id="MobiDB-lite"/>
    </source>
</evidence>
<dbReference type="AlphaFoldDB" id="A0A9P1I7N0"/>
<organism evidence="2 3">
    <name type="scientific">Caenorhabditis angaria</name>
    <dbReference type="NCBI Taxonomy" id="860376"/>
    <lineage>
        <taxon>Eukaryota</taxon>
        <taxon>Metazoa</taxon>
        <taxon>Ecdysozoa</taxon>
        <taxon>Nematoda</taxon>
        <taxon>Chromadorea</taxon>
        <taxon>Rhabditida</taxon>
        <taxon>Rhabditina</taxon>
        <taxon>Rhabditomorpha</taxon>
        <taxon>Rhabditoidea</taxon>
        <taxon>Rhabditidae</taxon>
        <taxon>Peloderinae</taxon>
        <taxon>Caenorhabditis</taxon>
    </lineage>
</organism>
<dbReference type="Proteomes" id="UP001152747">
    <property type="component" value="Unassembled WGS sequence"/>
</dbReference>
<evidence type="ECO:0000313" key="2">
    <source>
        <dbReference type="EMBL" id="CAI5440000.1"/>
    </source>
</evidence>
<evidence type="ECO:0000313" key="3">
    <source>
        <dbReference type="Proteomes" id="UP001152747"/>
    </source>
</evidence>
<comment type="caution">
    <text evidence="2">The sequence shown here is derived from an EMBL/GenBank/DDBJ whole genome shotgun (WGS) entry which is preliminary data.</text>
</comment>
<protein>
    <submittedName>
        <fullName evidence="2">Uncharacterized protein</fullName>
    </submittedName>
</protein>
<dbReference type="EMBL" id="CANHGI010000001">
    <property type="protein sequence ID" value="CAI5440000.1"/>
    <property type="molecule type" value="Genomic_DNA"/>
</dbReference>
<accession>A0A9P1I7N0</accession>
<gene>
    <name evidence="2" type="ORF">CAMP_LOCUS2637</name>
</gene>
<keyword evidence="3" id="KW-1185">Reference proteome</keyword>
<feature type="region of interest" description="Disordered" evidence="1">
    <location>
        <begin position="94"/>
        <end position="116"/>
    </location>
</feature>
<reference evidence="2" key="1">
    <citation type="submission" date="2022-11" db="EMBL/GenBank/DDBJ databases">
        <authorList>
            <person name="Kikuchi T."/>
        </authorList>
    </citation>
    <scope>NUCLEOTIDE SEQUENCE</scope>
    <source>
        <strain evidence="2">PS1010</strain>
    </source>
</reference>
<dbReference type="OrthoDB" id="5834636at2759"/>
<sequence>MVELCELHIIPDDDQWPDDIDSRIAALNFGGDSVLFESFIDPSTVSTDSLDSEKFRELSQVKKDDFQLAFADSGHWQSGIHETLTTWGRIRSSEPLDERTASAPNVLTKMSNATNS</sequence>